<dbReference type="OrthoDB" id="6437016at2759"/>
<keyword evidence="1" id="KW-1133">Transmembrane helix</keyword>
<sequence>MTSSAALVTDASVQVGTAAMRISAETKESSLSVQKFLSCAEKRISLTVWSIAPISRNFIFGLLGAMFTYVILFHGLVMKNNCA</sequence>
<organism evidence="2 3">
    <name type="scientific">Trichonephila inaurata madagascariensis</name>
    <dbReference type="NCBI Taxonomy" id="2747483"/>
    <lineage>
        <taxon>Eukaryota</taxon>
        <taxon>Metazoa</taxon>
        <taxon>Ecdysozoa</taxon>
        <taxon>Arthropoda</taxon>
        <taxon>Chelicerata</taxon>
        <taxon>Arachnida</taxon>
        <taxon>Araneae</taxon>
        <taxon>Araneomorphae</taxon>
        <taxon>Entelegynae</taxon>
        <taxon>Araneoidea</taxon>
        <taxon>Nephilidae</taxon>
        <taxon>Trichonephila</taxon>
        <taxon>Trichonephila inaurata</taxon>
    </lineage>
</organism>
<comment type="caution">
    <text evidence="2">The sequence shown here is derived from an EMBL/GenBank/DDBJ whole genome shotgun (WGS) entry which is preliminary data.</text>
</comment>
<feature type="transmembrane region" description="Helical" evidence="1">
    <location>
        <begin position="58"/>
        <end position="77"/>
    </location>
</feature>
<evidence type="ECO:0000313" key="3">
    <source>
        <dbReference type="Proteomes" id="UP000886998"/>
    </source>
</evidence>
<gene>
    <name evidence="2" type="ORF">TNIN_413101</name>
</gene>
<keyword evidence="3" id="KW-1185">Reference proteome</keyword>
<proteinExistence type="predicted"/>
<reference evidence="2" key="1">
    <citation type="submission" date="2020-08" db="EMBL/GenBank/DDBJ databases">
        <title>Multicomponent nature underlies the extraordinary mechanical properties of spider dragline silk.</title>
        <authorList>
            <person name="Kono N."/>
            <person name="Nakamura H."/>
            <person name="Mori M."/>
            <person name="Yoshida Y."/>
            <person name="Ohtoshi R."/>
            <person name="Malay A.D."/>
            <person name="Moran D.A.P."/>
            <person name="Tomita M."/>
            <person name="Numata K."/>
            <person name="Arakawa K."/>
        </authorList>
    </citation>
    <scope>NUCLEOTIDE SEQUENCE</scope>
</reference>
<keyword evidence="1" id="KW-0812">Transmembrane</keyword>
<keyword evidence="1" id="KW-0472">Membrane</keyword>
<evidence type="ECO:0000313" key="2">
    <source>
        <dbReference type="EMBL" id="GFY43832.1"/>
    </source>
</evidence>
<name>A0A8X7BV71_9ARAC</name>
<protein>
    <submittedName>
        <fullName evidence="2">Uncharacterized protein</fullName>
    </submittedName>
</protein>
<dbReference type="Proteomes" id="UP000886998">
    <property type="component" value="Unassembled WGS sequence"/>
</dbReference>
<accession>A0A8X7BV71</accession>
<evidence type="ECO:0000256" key="1">
    <source>
        <dbReference type="SAM" id="Phobius"/>
    </source>
</evidence>
<dbReference type="EMBL" id="BMAV01003897">
    <property type="protein sequence ID" value="GFY43832.1"/>
    <property type="molecule type" value="Genomic_DNA"/>
</dbReference>
<dbReference type="AlphaFoldDB" id="A0A8X7BV71"/>